<dbReference type="PIRSF" id="PIRSF000005">
    <property type="entry name" value="Cytochrome_c4"/>
    <property type="match status" value="1"/>
</dbReference>
<reference evidence="8" key="1">
    <citation type="submission" date="2019-12" db="EMBL/GenBank/DDBJ databases">
        <title>Hybrid Genome Assemblies of two High G+C Isolates from Undergraduate Microbiology Courses.</title>
        <authorList>
            <person name="Ne Ville C.J."/>
            <person name="Enright D."/>
            <person name="Hernandez I."/>
            <person name="Dodsworth J."/>
            <person name="Orwin P.M."/>
        </authorList>
    </citation>
    <scope>NUCLEOTIDE SEQUENCE [LARGE SCALE GENOMIC DNA]</scope>
    <source>
        <strain evidence="8">Neo</strain>
    </source>
</reference>
<feature type="domain" description="Cytochrome c" evidence="7">
    <location>
        <begin position="20"/>
        <end position="108"/>
    </location>
</feature>
<dbReference type="RefSeq" id="WP_157192162.1">
    <property type="nucleotide sequence ID" value="NZ_CP046621.1"/>
</dbReference>
<evidence type="ECO:0000256" key="2">
    <source>
        <dbReference type="ARBA" id="ARBA00022723"/>
    </source>
</evidence>
<dbReference type="InterPro" id="IPR024167">
    <property type="entry name" value="Cytochrome_c4-like"/>
</dbReference>
<dbReference type="PANTHER" id="PTHR33751">
    <property type="entry name" value="CBB3-TYPE CYTOCHROME C OXIDASE SUBUNIT FIXP"/>
    <property type="match status" value="1"/>
</dbReference>
<protein>
    <submittedName>
        <fullName evidence="8">C-type cytochrome</fullName>
    </submittedName>
</protein>
<evidence type="ECO:0000256" key="1">
    <source>
        <dbReference type="ARBA" id="ARBA00022617"/>
    </source>
</evidence>
<dbReference type="Gene3D" id="1.10.760.10">
    <property type="entry name" value="Cytochrome c-like domain"/>
    <property type="match status" value="2"/>
</dbReference>
<keyword evidence="2 5" id="KW-0479">Metal-binding</keyword>
<feature type="signal peptide" evidence="6">
    <location>
        <begin position="1"/>
        <end position="22"/>
    </location>
</feature>
<dbReference type="InterPro" id="IPR009056">
    <property type="entry name" value="Cyt_c-like_dom"/>
</dbReference>
<evidence type="ECO:0000256" key="4">
    <source>
        <dbReference type="PIRSR" id="PIRSR000005-1"/>
    </source>
</evidence>
<feature type="binding site" description="axial binding residue" evidence="5">
    <location>
        <position position="187"/>
    </location>
    <ligand>
        <name>heme c</name>
        <dbReference type="ChEBI" id="CHEBI:61717"/>
        <label>2</label>
    </ligand>
    <ligandPart>
        <name>Fe</name>
        <dbReference type="ChEBI" id="CHEBI:18248"/>
    </ligandPart>
</feature>
<name>A0A6I6GRQ1_9PSED</name>
<dbReference type="InterPro" id="IPR036909">
    <property type="entry name" value="Cyt_c-like_dom_sf"/>
</dbReference>
<feature type="domain" description="Cytochrome c" evidence="7">
    <location>
        <begin position="122"/>
        <end position="210"/>
    </location>
</feature>
<dbReference type="GO" id="GO:0042597">
    <property type="term" value="C:periplasmic space"/>
    <property type="evidence" value="ECO:0007669"/>
    <property type="project" value="InterPro"/>
</dbReference>
<accession>A0A6I6GRQ1</accession>
<proteinExistence type="predicted"/>
<evidence type="ECO:0000313" key="8">
    <source>
        <dbReference type="EMBL" id="QGW77142.1"/>
    </source>
</evidence>
<keyword evidence="9" id="KW-1185">Reference proteome</keyword>
<evidence type="ECO:0000313" key="9">
    <source>
        <dbReference type="Proteomes" id="UP000426235"/>
    </source>
</evidence>
<keyword evidence="1 4" id="KW-0349">Heme</keyword>
<dbReference type="PANTHER" id="PTHR33751:SF11">
    <property type="entry name" value="BLL4483 PROTEIN"/>
    <property type="match status" value="1"/>
</dbReference>
<keyword evidence="6" id="KW-0732">Signal</keyword>
<feature type="binding site" description="axial binding residue" evidence="5">
    <location>
        <position position="85"/>
    </location>
    <ligand>
        <name>heme c</name>
        <dbReference type="ChEBI" id="CHEBI:61717"/>
        <label>1</label>
    </ligand>
    <ligandPart>
        <name>Fe</name>
        <dbReference type="ChEBI" id="CHEBI:18248"/>
    </ligandPart>
</feature>
<dbReference type="InterPro" id="IPR050597">
    <property type="entry name" value="Cytochrome_c_Oxidase_Subunit"/>
</dbReference>
<dbReference type="Pfam" id="PF00034">
    <property type="entry name" value="Cytochrom_C"/>
    <property type="match status" value="2"/>
</dbReference>
<feature type="binding site" description="covalent" evidence="4">
    <location>
        <position position="141"/>
    </location>
    <ligand>
        <name>heme c</name>
        <dbReference type="ChEBI" id="CHEBI:61717"/>
        <label>2</label>
    </ligand>
</feature>
<dbReference type="AlphaFoldDB" id="A0A6I6GRQ1"/>
<gene>
    <name evidence="8" type="ORF">GPJ81_10785</name>
</gene>
<dbReference type="GO" id="GO:0020037">
    <property type="term" value="F:heme binding"/>
    <property type="evidence" value="ECO:0007669"/>
    <property type="project" value="InterPro"/>
</dbReference>
<dbReference type="EMBL" id="CP046621">
    <property type="protein sequence ID" value="QGW77142.1"/>
    <property type="molecule type" value="Genomic_DNA"/>
</dbReference>
<dbReference type="PROSITE" id="PS51007">
    <property type="entry name" value="CYTC"/>
    <property type="match status" value="2"/>
</dbReference>
<feature type="binding site" description="axial binding residue" evidence="5">
    <location>
        <position position="45"/>
    </location>
    <ligand>
        <name>heme c</name>
        <dbReference type="ChEBI" id="CHEBI:61717"/>
        <label>1</label>
    </ligand>
    <ligandPart>
        <name>Fe</name>
        <dbReference type="ChEBI" id="CHEBI:18248"/>
    </ligandPart>
</feature>
<evidence type="ECO:0000259" key="7">
    <source>
        <dbReference type="PROSITE" id="PS51007"/>
    </source>
</evidence>
<dbReference type="SUPFAM" id="SSF46626">
    <property type="entry name" value="Cytochrome c"/>
    <property type="match status" value="2"/>
</dbReference>
<dbReference type="GO" id="GO:0005506">
    <property type="term" value="F:iron ion binding"/>
    <property type="evidence" value="ECO:0007669"/>
    <property type="project" value="InterPro"/>
</dbReference>
<evidence type="ECO:0000256" key="3">
    <source>
        <dbReference type="ARBA" id="ARBA00023004"/>
    </source>
</evidence>
<evidence type="ECO:0000256" key="6">
    <source>
        <dbReference type="SAM" id="SignalP"/>
    </source>
</evidence>
<feature type="binding site" description="axial binding residue" evidence="5">
    <location>
        <position position="145"/>
    </location>
    <ligand>
        <name>heme c</name>
        <dbReference type="ChEBI" id="CHEBI:61717"/>
        <label>2</label>
    </ligand>
    <ligandPart>
        <name>Fe</name>
        <dbReference type="ChEBI" id="CHEBI:18248"/>
    </ligandPart>
</feature>
<keyword evidence="3 5" id="KW-0408">Iron</keyword>
<feature type="binding site" description="covalent" evidence="4">
    <location>
        <position position="41"/>
    </location>
    <ligand>
        <name>heme c</name>
        <dbReference type="ChEBI" id="CHEBI:61717"/>
        <label>1</label>
    </ligand>
</feature>
<sequence>MIPLDRILMSSLLLFSVTAVNAADGQKIFSQGGQNPAAMACLGCHGVDGKGMAAAGFPRLAGLPAAYLSKQLHDFRSGSRKNPIMEPLAKALSDEEIQAVTSTLAAMPSEPVADTRRQQMAADSTQKLALYGDWSRQIPGCVQCHGPGGVGVGEHFPPLAHQPAAYLVAQLNAWRDGSRSNDPNQLMVGVAKAMNDEEIKAVADYFAGAASQEVKP</sequence>
<evidence type="ECO:0000256" key="5">
    <source>
        <dbReference type="PIRSR" id="PIRSR000005-2"/>
    </source>
</evidence>
<comment type="PTM">
    <text evidence="4">Binds 2 heme c groups covalently per subunit.</text>
</comment>
<feature type="chain" id="PRO_5026125634" evidence="6">
    <location>
        <begin position="23"/>
        <end position="216"/>
    </location>
</feature>
<feature type="binding site" description="covalent" evidence="4">
    <location>
        <position position="44"/>
    </location>
    <ligand>
        <name>heme c</name>
        <dbReference type="ChEBI" id="CHEBI:61717"/>
        <label>1</label>
    </ligand>
</feature>
<feature type="binding site" description="covalent" evidence="4">
    <location>
        <position position="144"/>
    </location>
    <ligand>
        <name>heme c</name>
        <dbReference type="ChEBI" id="CHEBI:61717"/>
        <label>2</label>
    </ligand>
</feature>
<dbReference type="GO" id="GO:0009055">
    <property type="term" value="F:electron transfer activity"/>
    <property type="evidence" value="ECO:0007669"/>
    <property type="project" value="InterPro"/>
</dbReference>
<organism evidence="8 9">
    <name type="scientific">Pseudomonas alkylphenolica</name>
    <dbReference type="NCBI Taxonomy" id="237609"/>
    <lineage>
        <taxon>Bacteria</taxon>
        <taxon>Pseudomonadati</taxon>
        <taxon>Pseudomonadota</taxon>
        <taxon>Gammaproteobacteria</taxon>
        <taxon>Pseudomonadales</taxon>
        <taxon>Pseudomonadaceae</taxon>
        <taxon>Pseudomonas</taxon>
    </lineage>
</organism>
<dbReference type="Proteomes" id="UP000426235">
    <property type="component" value="Chromosome"/>
</dbReference>